<dbReference type="RefSeq" id="WP_170271067.1">
    <property type="nucleotide sequence ID" value="NZ_JABEQB010000021.1"/>
</dbReference>
<dbReference type="InterPro" id="IPR018710">
    <property type="entry name" value="DUF2232"/>
</dbReference>
<comment type="caution">
    <text evidence="2">The sequence shown here is derived from an EMBL/GenBank/DDBJ whole genome shotgun (WGS) entry which is preliminary data.</text>
</comment>
<gene>
    <name evidence="2" type="ORF">HKI81_07995</name>
</gene>
<feature type="transmembrane region" description="Helical" evidence="1">
    <location>
        <begin position="232"/>
        <end position="257"/>
    </location>
</feature>
<evidence type="ECO:0000313" key="3">
    <source>
        <dbReference type="Proteomes" id="UP000529861"/>
    </source>
</evidence>
<feature type="transmembrane region" description="Helical" evidence="1">
    <location>
        <begin position="72"/>
        <end position="89"/>
    </location>
</feature>
<reference evidence="2 3" key="1">
    <citation type="submission" date="2020-04" db="EMBL/GenBank/DDBJ databases">
        <title>Draft genome sequence of Caldanaerobacter sunterraneus. strain 1523vc isolated from Griffin hot spring, Kamchatka, Russia.</title>
        <authorList>
            <person name="Toshchakov S.V."/>
            <person name="Podosokorskaya O.A."/>
            <person name="Kublanov I.V."/>
            <person name="Korzhenkov A."/>
            <person name="Patrushev M.V."/>
        </authorList>
    </citation>
    <scope>NUCLEOTIDE SEQUENCE [LARGE SCALE GENOMIC DNA]</scope>
    <source>
        <strain evidence="2 3">1523vc</strain>
    </source>
</reference>
<feature type="transmembrane region" description="Helical" evidence="1">
    <location>
        <begin position="209"/>
        <end position="226"/>
    </location>
</feature>
<feature type="transmembrane region" description="Helical" evidence="1">
    <location>
        <begin position="166"/>
        <end position="188"/>
    </location>
</feature>
<dbReference type="PANTHER" id="PTHR41324">
    <property type="entry name" value="MEMBRANE PROTEIN-RELATED"/>
    <property type="match status" value="1"/>
</dbReference>
<proteinExistence type="predicted"/>
<dbReference type="EMBL" id="JABEQB010000021">
    <property type="protein sequence ID" value="NNG67167.1"/>
    <property type="molecule type" value="Genomic_DNA"/>
</dbReference>
<keyword evidence="1" id="KW-0472">Membrane</keyword>
<keyword evidence="1" id="KW-1133">Transmembrane helix</keyword>
<evidence type="ECO:0000313" key="2">
    <source>
        <dbReference type="EMBL" id="NNG67167.1"/>
    </source>
</evidence>
<feature type="transmembrane region" description="Helical" evidence="1">
    <location>
        <begin position="98"/>
        <end position="117"/>
    </location>
</feature>
<dbReference type="Proteomes" id="UP000529861">
    <property type="component" value="Unassembled WGS sequence"/>
</dbReference>
<accession>A0A7Y2L7E6</accession>
<dbReference type="AlphaFoldDB" id="A0A7Y2L7E6"/>
<feature type="transmembrane region" description="Helical" evidence="1">
    <location>
        <begin position="12"/>
        <end position="36"/>
    </location>
</feature>
<dbReference type="PANTHER" id="PTHR41324:SF1">
    <property type="entry name" value="DUF2232 DOMAIN-CONTAINING PROTEIN"/>
    <property type="match status" value="1"/>
</dbReference>
<keyword evidence="1" id="KW-0812">Transmembrane</keyword>
<evidence type="ECO:0000256" key="1">
    <source>
        <dbReference type="SAM" id="Phobius"/>
    </source>
</evidence>
<name>A0A7Y2L7E6_9THEO</name>
<sequence length="302" mass="33881">MDTRKLTNAAMMAALAVVLSLLGAYFPPLFLLFFLIPAPIAIACIRGSESYAIVASFIVFTADVIFIDLGTAFTALFFALQGFLMGYLISKKRKASEVLLDVTALSIVGMVGIFYLLKLAFNIDIMAHFFKAIDAAVANISSFYKSHPNFSMIQANLLSMKQILEMTIPASLIIAVLFMVWLNYLLVYRILKTQHFNIEPLPPFEEWKMPYITGWIFIGALLYQYFTKEPNLIITNIVVLLSFGFTIGGLALIKFYLTRKLNMNSLGANLLLVFLLFFPLTSWLLAVVGIADTSLDLRKYLR</sequence>
<organism evidence="2 3">
    <name type="scientific">Caldanaerobacter subterraneus</name>
    <dbReference type="NCBI Taxonomy" id="911092"/>
    <lineage>
        <taxon>Bacteria</taxon>
        <taxon>Bacillati</taxon>
        <taxon>Bacillota</taxon>
        <taxon>Clostridia</taxon>
        <taxon>Thermoanaerobacterales</taxon>
        <taxon>Thermoanaerobacteraceae</taxon>
        <taxon>Caldanaerobacter</taxon>
    </lineage>
</organism>
<dbReference type="Pfam" id="PF09991">
    <property type="entry name" value="DUF2232"/>
    <property type="match status" value="1"/>
</dbReference>
<protein>
    <submittedName>
        <fullName evidence="2">YybS family protein</fullName>
    </submittedName>
</protein>
<feature type="transmembrane region" description="Helical" evidence="1">
    <location>
        <begin position="269"/>
        <end position="291"/>
    </location>
</feature>